<dbReference type="AlphaFoldDB" id="A0A644YUZ5"/>
<reference evidence="1" key="1">
    <citation type="submission" date="2019-08" db="EMBL/GenBank/DDBJ databases">
        <authorList>
            <person name="Kucharzyk K."/>
            <person name="Murdoch R.W."/>
            <person name="Higgins S."/>
            <person name="Loffler F."/>
        </authorList>
    </citation>
    <scope>NUCLEOTIDE SEQUENCE</scope>
</reference>
<organism evidence="1">
    <name type="scientific">bioreactor metagenome</name>
    <dbReference type="NCBI Taxonomy" id="1076179"/>
    <lineage>
        <taxon>unclassified sequences</taxon>
        <taxon>metagenomes</taxon>
        <taxon>ecological metagenomes</taxon>
    </lineage>
</organism>
<evidence type="ECO:0000313" key="1">
    <source>
        <dbReference type="EMBL" id="MPM32415.1"/>
    </source>
</evidence>
<protein>
    <submittedName>
        <fullName evidence="1">Uncharacterized protein</fullName>
    </submittedName>
</protein>
<gene>
    <name evidence="1" type="ORF">SDC9_78977</name>
</gene>
<name>A0A644YUZ5_9ZZZZ</name>
<dbReference type="EMBL" id="VSSQ01006353">
    <property type="protein sequence ID" value="MPM32415.1"/>
    <property type="molecule type" value="Genomic_DNA"/>
</dbReference>
<proteinExistence type="predicted"/>
<accession>A0A644YUZ5</accession>
<comment type="caution">
    <text evidence="1">The sequence shown here is derived from an EMBL/GenBank/DDBJ whole genome shotgun (WGS) entry which is preliminary data.</text>
</comment>
<sequence>MNQLQVVVKFSGCMSPVRRSLFAGAIFVYIINKLIHRQHTAIQILAELFAIIFEQSNGLQTIEVSPGIPVIHHAIGTGNKAHPPETVDIPVRIYNFMFDFVIQSFGDDWIYLIKLFMEEIIYPTQERSQFS</sequence>